<keyword evidence="4" id="KW-1185">Reference proteome</keyword>
<sequence length="125" mass="12991">MSLDAVLDIVAAFCLISGALLSLAAGVALVRFPDLLTRMHAAAKPQVLGLLLVLVGAGLRLRTGVDVTTLVLVGIFQLATAPVAAHMVGRAGYPQDDIRGDLLLTDELAAHLDRVAGEREDAARA</sequence>
<keyword evidence="2" id="KW-1133">Transmembrane helix</keyword>
<dbReference type="Pfam" id="PF03334">
    <property type="entry name" value="PhaG_MnhG_YufB"/>
    <property type="match status" value="1"/>
</dbReference>
<protein>
    <submittedName>
        <fullName evidence="3">Monovalent cation/H(+) antiporter subunit G</fullName>
    </submittedName>
</protein>
<keyword evidence="2" id="KW-0472">Membrane</keyword>
<dbReference type="OrthoDB" id="3214257at2"/>
<gene>
    <name evidence="3" type="ORF">D2L64_16355</name>
</gene>
<evidence type="ECO:0000313" key="4">
    <source>
        <dbReference type="Proteomes" id="UP000283832"/>
    </source>
</evidence>
<dbReference type="PANTHER" id="PTHR34703:SF1">
    <property type="entry name" value="ANTIPORTER SUBUNIT MNHG2-RELATED"/>
    <property type="match status" value="1"/>
</dbReference>
<dbReference type="NCBIfam" id="TIGR01300">
    <property type="entry name" value="CPA3_mnhG_phaG"/>
    <property type="match status" value="1"/>
</dbReference>
<evidence type="ECO:0000256" key="2">
    <source>
        <dbReference type="SAM" id="Phobius"/>
    </source>
</evidence>
<evidence type="ECO:0000313" key="3">
    <source>
        <dbReference type="EMBL" id="RIV37433.1"/>
    </source>
</evidence>
<dbReference type="NCBIfam" id="NF009314">
    <property type="entry name" value="PRK12674.1-2"/>
    <property type="match status" value="1"/>
</dbReference>
<feature type="transmembrane region" description="Helical" evidence="2">
    <location>
        <begin position="42"/>
        <end position="61"/>
    </location>
</feature>
<feature type="transmembrane region" description="Helical" evidence="2">
    <location>
        <begin position="67"/>
        <end position="89"/>
    </location>
</feature>
<dbReference type="RefSeq" id="WP_119577428.1">
    <property type="nucleotide sequence ID" value="NZ_QXEC01000014.1"/>
</dbReference>
<comment type="caution">
    <text evidence="3">The sequence shown here is derived from an EMBL/GenBank/DDBJ whole genome shotgun (WGS) entry which is preliminary data.</text>
</comment>
<name>A0A418MT77_9ACTN</name>
<comment type="similarity">
    <text evidence="1">Belongs to the CPA3 antiporters (TC 2.A.63) subunit G family.</text>
</comment>
<dbReference type="AlphaFoldDB" id="A0A418MT77"/>
<reference evidence="3 4" key="1">
    <citation type="submission" date="2018-08" db="EMBL/GenBank/DDBJ databases">
        <title>Jishengella sp. nov., isolated from a root of Azadirachta indica A. Juss. var. siamensis Valenton.</title>
        <authorList>
            <person name="Kuncharoen N."/>
            <person name="Tanasupawat S."/>
            <person name="Kudo T."/>
            <person name="Ohkuma M."/>
        </authorList>
    </citation>
    <scope>NUCLEOTIDE SEQUENCE [LARGE SCALE GENOMIC DNA]</scope>
    <source>
        <strain evidence="3 4">AZ1-13</strain>
    </source>
</reference>
<dbReference type="InterPro" id="IPR005133">
    <property type="entry name" value="PhaG_MnhG_YufB"/>
</dbReference>
<keyword evidence="2" id="KW-0812">Transmembrane</keyword>
<dbReference type="PANTHER" id="PTHR34703">
    <property type="entry name" value="ANTIPORTER SUBUNIT MNHG2-RELATED"/>
    <property type="match status" value="1"/>
</dbReference>
<accession>A0A418MT77</accession>
<evidence type="ECO:0000256" key="1">
    <source>
        <dbReference type="ARBA" id="ARBA00008404"/>
    </source>
</evidence>
<feature type="transmembrane region" description="Helical" evidence="2">
    <location>
        <begin position="6"/>
        <end position="30"/>
    </location>
</feature>
<proteinExistence type="inferred from homology"/>
<dbReference type="GO" id="GO:0015385">
    <property type="term" value="F:sodium:proton antiporter activity"/>
    <property type="evidence" value="ECO:0007669"/>
    <property type="project" value="TreeGrafter"/>
</dbReference>
<organism evidence="3 4">
    <name type="scientific">Micromonospora radicis</name>
    <dbReference type="NCBI Taxonomy" id="1894971"/>
    <lineage>
        <taxon>Bacteria</taxon>
        <taxon>Bacillati</taxon>
        <taxon>Actinomycetota</taxon>
        <taxon>Actinomycetes</taxon>
        <taxon>Micromonosporales</taxon>
        <taxon>Micromonosporaceae</taxon>
        <taxon>Micromonospora</taxon>
    </lineage>
</organism>
<dbReference type="EMBL" id="QXEC01000014">
    <property type="protein sequence ID" value="RIV37433.1"/>
    <property type="molecule type" value="Genomic_DNA"/>
</dbReference>
<dbReference type="Proteomes" id="UP000283832">
    <property type="component" value="Unassembled WGS sequence"/>
</dbReference>